<protein>
    <submittedName>
        <fullName evidence="1">Uncharacterized protein</fullName>
    </submittedName>
</protein>
<proteinExistence type="predicted"/>
<accession>A0A0L8FM12</accession>
<reference evidence="1" key="1">
    <citation type="submission" date="2015-07" db="EMBL/GenBank/DDBJ databases">
        <title>MeaNS - Measles Nucleotide Surveillance Program.</title>
        <authorList>
            <person name="Tran T."/>
            <person name="Druce J."/>
        </authorList>
    </citation>
    <scope>NUCLEOTIDE SEQUENCE</scope>
    <source>
        <strain evidence="1">UCB-OBI-ISO-001</strain>
        <tissue evidence="1">Gonad</tissue>
    </source>
</reference>
<name>A0A0L8FM12_OCTBM</name>
<gene>
    <name evidence="1" type="ORF">OCBIM_22014606mg</name>
</gene>
<evidence type="ECO:0000313" key="1">
    <source>
        <dbReference type="EMBL" id="KOF65692.1"/>
    </source>
</evidence>
<sequence>MTVNCTYCKFKYISLLAVKDVLDFSRTFLEQSHFLLEIQCNSDSLSVQELVMAAICVVPAPVPQ</sequence>
<dbReference type="AlphaFoldDB" id="A0A0L8FM12"/>
<dbReference type="EMBL" id="KQ429000">
    <property type="protein sequence ID" value="KOF65692.1"/>
    <property type="molecule type" value="Genomic_DNA"/>
</dbReference>
<organism evidence="1">
    <name type="scientific">Octopus bimaculoides</name>
    <name type="common">California two-spotted octopus</name>
    <dbReference type="NCBI Taxonomy" id="37653"/>
    <lineage>
        <taxon>Eukaryota</taxon>
        <taxon>Metazoa</taxon>
        <taxon>Spiralia</taxon>
        <taxon>Lophotrochozoa</taxon>
        <taxon>Mollusca</taxon>
        <taxon>Cephalopoda</taxon>
        <taxon>Coleoidea</taxon>
        <taxon>Octopodiformes</taxon>
        <taxon>Octopoda</taxon>
        <taxon>Incirrata</taxon>
        <taxon>Octopodidae</taxon>
        <taxon>Octopus</taxon>
    </lineage>
</organism>